<evidence type="ECO:0000256" key="10">
    <source>
        <dbReference type="SAM" id="Phobius"/>
    </source>
</evidence>
<keyword evidence="13" id="KW-1185">Reference proteome</keyword>
<feature type="binding site" evidence="7">
    <location>
        <position position="186"/>
    </location>
    <ligand>
        <name>ATP</name>
        <dbReference type="ChEBI" id="CHEBI:30616"/>
    </ligand>
</feature>
<gene>
    <name evidence="12" type="ORF">HOLleu_17416</name>
</gene>
<keyword evidence="8" id="KW-0464">Manganese</keyword>
<feature type="binding site" evidence="8">
    <location>
        <position position="397"/>
    </location>
    <ligand>
        <name>Mn(2+)</name>
        <dbReference type="ChEBI" id="CHEBI:29035"/>
    </ligand>
</feature>
<dbReference type="InterPro" id="IPR024869">
    <property type="entry name" value="FAM20"/>
</dbReference>
<feature type="compositionally biased region" description="Basic and acidic residues" evidence="9">
    <location>
        <begin position="491"/>
        <end position="503"/>
    </location>
</feature>
<dbReference type="Pfam" id="PF06702">
    <property type="entry name" value="Fam20C"/>
    <property type="match status" value="1"/>
</dbReference>
<keyword evidence="12" id="KW-0418">Kinase</keyword>
<feature type="binding site" evidence="7">
    <location>
        <position position="202"/>
    </location>
    <ligand>
        <name>ATP</name>
        <dbReference type="ChEBI" id="CHEBI:30616"/>
    </ligand>
</feature>
<dbReference type="GO" id="GO:0004674">
    <property type="term" value="F:protein serine/threonine kinase activity"/>
    <property type="evidence" value="ECO:0007669"/>
    <property type="project" value="UniProtKB-KW"/>
</dbReference>
<evidence type="ECO:0000313" key="13">
    <source>
        <dbReference type="Proteomes" id="UP001152320"/>
    </source>
</evidence>
<feature type="binding site" evidence="7">
    <location>
        <position position="397"/>
    </location>
    <ligand>
        <name>ATP</name>
        <dbReference type="ChEBI" id="CHEBI:30616"/>
    </ligand>
</feature>
<dbReference type="Proteomes" id="UP001152320">
    <property type="component" value="Chromosome 8"/>
</dbReference>
<keyword evidence="7" id="KW-0067">ATP-binding</keyword>
<keyword evidence="4" id="KW-1015">Disulfide bond</keyword>
<feature type="region of interest" description="Disordered" evidence="9">
    <location>
        <begin position="491"/>
        <end position="517"/>
    </location>
</feature>
<feature type="binding site" evidence="8">
    <location>
        <position position="223"/>
    </location>
    <ligand>
        <name>Mn(2+)</name>
        <dbReference type="ChEBI" id="CHEBI:29035"/>
    </ligand>
</feature>
<organism evidence="12 13">
    <name type="scientific">Holothuria leucospilota</name>
    <name type="common">Black long sea cucumber</name>
    <name type="synonym">Mertensiothuria leucospilota</name>
    <dbReference type="NCBI Taxonomy" id="206669"/>
    <lineage>
        <taxon>Eukaryota</taxon>
        <taxon>Metazoa</taxon>
        <taxon>Echinodermata</taxon>
        <taxon>Eleutherozoa</taxon>
        <taxon>Echinozoa</taxon>
        <taxon>Holothuroidea</taxon>
        <taxon>Aspidochirotacea</taxon>
        <taxon>Aspidochirotida</taxon>
        <taxon>Holothuriidae</taxon>
        <taxon>Holothuria</taxon>
    </lineage>
</organism>
<dbReference type="GO" id="GO:0046872">
    <property type="term" value="F:metal ion binding"/>
    <property type="evidence" value="ECO:0007669"/>
    <property type="project" value="UniProtKB-KW"/>
</dbReference>
<evidence type="ECO:0000256" key="8">
    <source>
        <dbReference type="PIRSR" id="PIRSR624869-3"/>
    </source>
</evidence>
<dbReference type="PANTHER" id="PTHR12450:SF22">
    <property type="entry name" value="EXTRACELLULAR SERINE_THREONINE PROTEIN CG31145"/>
    <property type="match status" value="1"/>
</dbReference>
<dbReference type="PANTHER" id="PTHR12450">
    <property type="entry name" value="DENTIN MATRIX PROTEIN 4 PROTEIN FAM20"/>
    <property type="match status" value="1"/>
</dbReference>
<accession>A0A9Q1H8R7</accession>
<evidence type="ECO:0000256" key="9">
    <source>
        <dbReference type="SAM" id="MobiDB-lite"/>
    </source>
</evidence>
<keyword evidence="10" id="KW-0472">Membrane</keyword>
<dbReference type="EMBL" id="JAIZAY010000008">
    <property type="protein sequence ID" value="KAJ8036780.1"/>
    <property type="molecule type" value="Genomic_DNA"/>
</dbReference>
<keyword evidence="12" id="KW-0723">Serine/threonine-protein kinase</keyword>
<dbReference type="AlphaFoldDB" id="A0A9Q1H8R7"/>
<feature type="domain" description="FAM20 C-terminal" evidence="11">
    <location>
        <begin position="269"/>
        <end position="484"/>
    </location>
</feature>
<dbReference type="InterPro" id="IPR009581">
    <property type="entry name" value="FAM20_C"/>
</dbReference>
<evidence type="ECO:0000259" key="11">
    <source>
        <dbReference type="Pfam" id="PF06702"/>
    </source>
</evidence>
<keyword evidence="7" id="KW-0547">Nucleotide-binding</keyword>
<evidence type="ECO:0000256" key="2">
    <source>
        <dbReference type="ARBA" id="ARBA00006557"/>
    </source>
</evidence>
<protein>
    <submittedName>
        <fullName evidence="12">Extracellular serine/threonine protein kinase FAM20C</fullName>
    </submittedName>
</protein>
<dbReference type="GO" id="GO:0005794">
    <property type="term" value="C:Golgi apparatus"/>
    <property type="evidence" value="ECO:0007669"/>
    <property type="project" value="UniProtKB-SubCell"/>
</dbReference>
<evidence type="ECO:0000256" key="5">
    <source>
        <dbReference type="ARBA" id="ARBA00023180"/>
    </source>
</evidence>
<feature type="transmembrane region" description="Helical" evidence="10">
    <location>
        <begin position="7"/>
        <end position="30"/>
    </location>
</feature>
<name>A0A9Q1H8R7_HOLLE</name>
<feature type="active site" evidence="6">
    <location>
        <position position="377"/>
    </location>
</feature>
<feature type="binding site" evidence="7">
    <location>
        <position position="223"/>
    </location>
    <ligand>
        <name>ATP</name>
        <dbReference type="ChEBI" id="CHEBI:30616"/>
    </ligand>
</feature>
<comment type="subcellular location">
    <subcellularLocation>
        <location evidence="1">Golgi apparatus</location>
    </subcellularLocation>
</comment>
<evidence type="ECO:0000256" key="7">
    <source>
        <dbReference type="PIRSR" id="PIRSR624869-2"/>
    </source>
</evidence>
<evidence type="ECO:0000313" key="12">
    <source>
        <dbReference type="EMBL" id="KAJ8036780.1"/>
    </source>
</evidence>
<keyword evidence="10" id="KW-0812">Transmembrane</keyword>
<evidence type="ECO:0000256" key="4">
    <source>
        <dbReference type="ARBA" id="ARBA00023157"/>
    </source>
</evidence>
<reference evidence="12" key="1">
    <citation type="submission" date="2021-10" db="EMBL/GenBank/DDBJ databases">
        <title>Tropical sea cucumber genome reveals ecological adaptation and Cuvierian tubules defense mechanism.</title>
        <authorList>
            <person name="Chen T."/>
        </authorList>
    </citation>
    <scope>NUCLEOTIDE SEQUENCE</scope>
    <source>
        <strain evidence="12">Nanhai2018</strain>
        <tissue evidence="12">Muscle</tissue>
    </source>
</reference>
<evidence type="ECO:0000256" key="3">
    <source>
        <dbReference type="ARBA" id="ARBA00023034"/>
    </source>
</evidence>
<comment type="cofactor">
    <cofactor evidence="8">
        <name>Mn(2+)</name>
        <dbReference type="ChEBI" id="CHEBI:29035"/>
    </cofactor>
</comment>
<comment type="similarity">
    <text evidence="2">Belongs to the FAM20 family.</text>
</comment>
<keyword evidence="8" id="KW-0479">Metal-binding</keyword>
<keyword evidence="5" id="KW-0325">Glycoprotein</keyword>
<proteinExistence type="inferred from homology"/>
<keyword evidence="10" id="KW-1133">Transmembrane helix</keyword>
<evidence type="ECO:0000256" key="1">
    <source>
        <dbReference type="ARBA" id="ARBA00004555"/>
    </source>
</evidence>
<evidence type="ECO:0000256" key="6">
    <source>
        <dbReference type="PIRSR" id="PIRSR624869-1"/>
    </source>
</evidence>
<dbReference type="OrthoDB" id="8583677at2759"/>
<comment type="caution">
    <text evidence="12">The sequence shown here is derived from an EMBL/GenBank/DDBJ whole genome shotgun (WGS) entry which is preliminary data.</text>
</comment>
<keyword evidence="12" id="KW-0808">Transferase</keyword>
<dbReference type="GO" id="GO:0005524">
    <property type="term" value="F:ATP binding"/>
    <property type="evidence" value="ECO:0007669"/>
    <property type="project" value="UniProtKB-KW"/>
</dbReference>
<keyword evidence="3" id="KW-0333">Golgi apparatus</keyword>
<sequence>MKLCQRWITLVLSVSMVWLCSLMIAMQYGFTKQKSNVFSVPRSLNFTNVLRYSSNLSDIVKVNTTNTSRVELVKRDGLPKESTIYLVPRKRPKYVPHVPVLNRNKYEALFRDHPSSNKRPEVLSQSDKLQLHYDSSEPRDMLERFHQLINRYELYPFNDTDVIDPLMTYMGKDALSRTREKHGGTQVKLFLNFENGGSAIMKPWRVPRNYETLPDHYYFADIERHTAEIAAFHLDRILDFRRVPPVTGRIFNLSSELRGRADKDLRKRFFYSPAKNLCFMTDCSQYCGISREPVCGKPDMVEGSVGAFLPTQFKAMKKHWVHPFKRSYSKRERVDRWEDDPHYCKRVVMRQEIFKKGRRLLDIIDLAIFDFFTGNMDRHSYHTFHFFGNFSTLIHLDQGRAFGRYQTDELSCLVPLIQCCVVRKSTYERLLILQKEEYKLGDVMRESMSTDIIAPVLYEPHYAALDRRLGIVLQEINRCIAHAKSPGEVLKPEPRYSDFHQDFIPDPTTEPEGSNSL</sequence>